<dbReference type="PANTHER" id="PTHR24322">
    <property type="entry name" value="PKSB"/>
    <property type="match status" value="1"/>
</dbReference>
<dbReference type="AlphaFoldDB" id="A0A9W2ZB16"/>
<dbReference type="PRINTS" id="PR00080">
    <property type="entry name" value="SDRFAMILY"/>
</dbReference>
<evidence type="ECO:0000256" key="4">
    <source>
        <dbReference type="ARBA" id="ARBA00022857"/>
    </source>
</evidence>
<evidence type="ECO:0000256" key="12">
    <source>
        <dbReference type="RuleBase" id="RU000363"/>
    </source>
</evidence>
<dbReference type="GO" id="GO:0005811">
    <property type="term" value="C:lipid droplet"/>
    <property type="evidence" value="ECO:0007669"/>
    <property type="project" value="TreeGrafter"/>
</dbReference>
<accession>A0A9W2ZB16</accession>
<name>A0A9W2ZB16_BIOGL</name>
<dbReference type="OMA" id="EKFFNVW"/>
<keyword evidence="13" id="KW-1185">Reference proteome</keyword>
<keyword evidence="3" id="KW-0812">Transmembrane</keyword>
<dbReference type="PRINTS" id="PR00081">
    <property type="entry name" value="GDHRDH"/>
</dbReference>
<dbReference type="Gene3D" id="3.40.50.720">
    <property type="entry name" value="NAD(P)-binding Rossmann-like Domain"/>
    <property type="match status" value="1"/>
</dbReference>
<evidence type="ECO:0000256" key="5">
    <source>
        <dbReference type="ARBA" id="ARBA00022989"/>
    </source>
</evidence>
<evidence type="ECO:0000256" key="1">
    <source>
        <dbReference type="ARBA" id="ARBA00004141"/>
    </source>
</evidence>
<evidence type="ECO:0000256" key="3">
    <source>
        <dbReference type="ARBA" id="ARBA00022692"/>
    </source>
</evidence>
<evidence type="ECO:0000256" key="7">
    <source>
        <dbReference type="ARBA" id="ARBA00023098"/>
    </source>
</evidence>
<keyword evidence="6" id="KW-0560">Oxidoreductase</keyword>
<comment type="subcellular location">
    <subcellularLocation>
        <location evidence="1">Membrane</location>
        <topology evidence="1">Multi-pass membrane protein</topology>
    </subcellularLocation>
</comment>
<dbReference type="GO" id="GO:0016020">
    <property type="term" value="C:membrane"/>
    <property type="evidence" value="ECO:0007669"/>
    <property type="project" value="UniProtKB-SubCell"/>
</dbReference>
<dbReference type="CDD" id="cd05339">
    <property type="entry name" value="17beta-HSDXI-like_SDR_c"/>
    <property type="match status" value="1"/>
</dbReference>
<protein>
    <recommendedName>
        <fullName evidence="10">Short-chain dehydrogenase/reductase 3</fullName>
    </recommendedName>
    <alternativeName>
        <fullName evidence="11">Retinal short-chain dehydrogenase/reductase 1</fullName>
    </alternativeName>
</protein>
<dbReference type="FunFam" id="3.40.50.720:FF:000131">
    <property type="entry name" value="Short-chain dehydrogenase/reductase 3"/>
    <property type="match status" value="1"/>
</dbReference>
<dbReference type="GO" id="GO:0052650">
    <property type="term" value="F:all-trans-retinol dehydrogenase (NADP+) activity"/>
    <property type="evidence" value="ECO:0007669"/>
    <property type="project" value="UniProtKB-ARBA"/>
</dbReference>
<dbReference type="SUPFAM" id="SSF51735">
    <property type="entry name" value="NAD(P)-binding Rossmann-fold domains"/>
    <property type="match status" value="1"/>
</dbReference>
<dbReference type="PANTHER" id="PTHR24322:SF736">
    <property type="entry name" value="RETINOL DEHYDROGENASE 10"/>
    <property type="match status" value="1"/>
</dbReference>
<organism evidence="13 14">
    <name type="scientific">Biomphalaria glabrata</name>
    <name type="common">Bloodfluke planorb</name>
    <name type="synonym">Freshwater snail</name>
    <dbReference type="NCBI Taxonomy" id="6526"/>
    <lineage>
        <taxon>Eukaryota</taxon>
        <taxon>Metazoa</taxon>
        <taxon>Spiralia</taxon>
        <taxon>Lophotrochozoa</taxon>
        <taxon>Mollusca</taxon>
        <taxon>Gastropoda</taxon>
        <taxon>Heterobranchia</taxon>
        <taxon>Euthyneura</taxon>
        <taxon>Panpulmonata</taxon>
        <taxon>Hygrophila</taxon>
        <taxon>Lymnaeoidea</taxon>
        <taxon>Planorbidae</taxon>
        <taxon>Biomphalaria</taxon>
    </lineage>
</organism>
<evidence type="ECO:0000313" key="13">
    <source>
        <dbReference type="Proteomes" id="UP001165740"/>
    </source>
</evidence>
<dbReference type="RefSeq" id="XP_055872104.1">
    <property type="nucleotide sequence ID" value="XM_056016129.1"/>
</dbReference>
<dbReference type="InterPro" id="IPR036291">
    <property type="entry name" value="NAD(P)-bd_dom_sf"/>
</dbReference>
<evidence type="ECO:0000256" key="10">
    <source>
        <dbReference type="ARBA" id="ARBA00068717"/>
    </source>
</evidence>
<keyword evidence="5" id="KW-1133">Transmembrane helix</keyword>
<comment type="function">
    <text evidence="9">Catalyzes the reduction of all-trans-retinal to all-trans-retinol in the presence of NADPH.</text>
</comment>
<gene>
    <name evidence="14" type="primary">LOC129923709</name>
</gene>
<sequence length="305" mass="33735">MDVLIDFVLTLRNVIVAFLVSWFRFFIPPESKSVLNEVVLITGAAHGLGQAMACEFAKLGAIVVIWDINIKGLQETKDKITTTGGKCHSYFCDVRDRDQVRSVGDKVRQDVGDVTILVNSAGKVVGKQLLELKDAEIEDTFAVNLLAPIWTTKEFLPSILANNHGHIVNISSSCGLIGIKQLVDYSASKFGVTGFTQTLNFEIHFSGHDGVHTTLVCPSYTKTGMFKGCKMAYPSILPDLEVQPTVKRIMKAILTNQNEVYIPRMVYVMAALKNMLPVNAMQEIVRFVQADKFMETFEGGHQTST</sequence>
<dbReference type="InterPro" id="IPR002347">
    <property type="entry name" value="SDR_fam"/>
</dbReference>
<dbReference type="GeneID" id="129923709"/>
<keyword evidence="4" id="KW-0521">NADP</keyword>
<evidence type="ECO:0000313" key="14">
    <source>
        <dbReference type="RefSeq" id="XP_055872104.1"/>
    </source>
</evidence>
<proteinExistence type="inferred from homology"/>
<evidence type="ECO:0000256" key="2">
    <source>
        <dbReference type="ARBA" id="ARBA00006484"/>
    </source>
</evidence>
<evidence type="ECO:0000256" key="6">
    <source>
        <dbReference type="ARBA" id="ARBA00023002"/>
    </source>
</evidence>
<comment type="similarity">
    <text evidence="2 12">Belongs to the short-chain dehydrogenases/reductases (SDR) family.</text>
</comment>
<dbReference type="Proteomes" id="UP001165740">
    <property type="component" value="Chromosome 17"/>
</dbReference>
<evidence type="ECO:0000256" key="8">
    <source>
        <dbReference type="ARBA" id="ARBA00023136"/>
    </source>
</evidence>
<reference evidence="14" key="1">
    <citation type="submission" date="2025-08" db="UniProtKB">
        <authorList>
            <consortium name="RefSeq"/>
        </authorList>
    </citation>
    <scope>IDENTIFICATION</scope>
</reference>
<dbReference type="OrthoDB" id="10253736at2759"/>
<evidence type="ECO:0000256" key="11">
    <source>
        <dbReference type="ARBA" id="ARBA00082544"/>
    </source>
</evidence>
<keyword evidence="8" id="KW-0472">Membrane</keyword>
<dbReference type="Pfam" id="PF00106">
    <property type="entry name" value="adh_short"/>
    <property type="match status" value="1"/>
</dbReference>
<evidence type="ECO:0000256" key="9">
    <source>
        <dbReference type="ARBA" id="ARBA00059620"/>
    </source>
</evidence>
<keyword evidence="7" id="KW-0443">Lipid metabolism</keyword>